<evidence type="ECO:0000313" key="2">
    <source>
        <dbReference type="EMBL" id="MXQ09557.1"/>
    </source>
</evidence>
<evidence type="ECO:0000256" key="1">
    <source>
        <dbReference type="SAM" id="MobiDB-lite"/>
    </source>
</evidence>
<dbReference type="EMBL" id="WUPT01000003">
    <property type="protein sequence ID" value="MXQ09557.1"/>
    <property type="molecule type" value="Genomic_DNA"/>
</dbReference>
<reference evidence="2 3" key="2">
    <citation type="submission" date="2020-03" db="EMBL/GenBank/DDBJ databases">
        <title>Kangsaoukella pontilimi gen. nov., sp. nov., a new member of the family Rhodobacteraceae isolated from a tidal mudflat.</title>
        <authorList>
            <person name="Kim I.S."/>
        </authorList>
    </citation>
    <scope>NUCLEOTIDE SEQUENCE [LARGE SCALE GENOMIC DNA]</scope>
    <source>
        <strain evidence="2 3">GH1-50</strain>
    </source>
</reference>
<evidence type="ECO:0000313" key="3">
    <source>
        <dbReference type="Proteomes" id="UP000480350"/>
    </source>
</evidence>
<keyword evidence="3" id="KW-1185">Reference proteome</keyword>
<organism evidence="2 3">
    <name type="scientific">Kangsaoukella pontilimi</name>
    <dbReference type="NCBI Taxonomy" id="2691042"/>
    <lineage>
        <taxon>Bacteria</taxon>
        <taxon>Pseudomonadati</taxon>
        <taxon>Pseudomonadota</taxon>
        <taxon>Alphaproteobacteria</taxon>
        <taxon>Rhodobacterales</taxon>
        <taxon>Paracoccaceae</taxon>
        <taxon>Kangsaoukella</taxon>
    </lineage>
</organism>
<comment type="caution">
    <text evidence="2">The sequence shown here is derived from an EMBL/GenBank/DDBJ whole genome shotgun (WGS) entry which is preliminary data.</text>
</comment>
<proteinExistence type="predicted"/>
<dbReference type="AlphaFoldDB" id="A0A7C9MSS2"/>
<dbReference type="Proteomes" id="UP000480350">
    <property type="component" value="Unassembled WGS sequence"/>
</dbReference>
<gene>
    <name evidence="2" type="ORF">GQ651_17055</name>
</gene>
<sequence length="89" mass="9716">MTDFKTDEPNLQSLREAWTAAFGTAPDKYLSRRLMAKALAWHQQCEGAGGFPAPLKRRLPVPTPASAATCRPPWTGSAEQRRTSAHPPG</sequence>
<name>A0A7C9MSS2_9RHOB</name>
<protein>
    <submittedName>
        <fullName evidence="2">DUF2924 domain-containing protein</fullName>
    </submittedName>
</protein>
<reference evidence="2 3" key="1">
    <citation type="submission" date="2019-12" db="EMBL/GenBank/DDBJ databases">
        <authorList>
            <person name="Lee S.D."/>
        </authorList>
    </citation>
    <scope>NUCLEOTIDE SEQUENCE [LARGE SCALE GENOMIC DNA]</scope>
    <source>
        <strain evidence="2 3">GH1-50</strain>
    </source>
</reference>
<accession>A0A7C9MSS2</accession>
<feature type="region of interest" description="Disordered" evidence="1">
    <location>
        <begin position="64"/>
        <end position="89"/>
    </location>
</feature>